<accession>A0ABR0XZK6</accession>
<dbReference type="CDD" id="cd06222">
    <property type="entry name" value="RNase_H_like"/>
    <property type="match status" value="1"/>
</dbReference>
<dbReference type="Pfam" id="PF13456">
    <property type="entry name" value="RVT_3"/>
    <property type="match status" value="1"/>
</dbReference>
<dbReference type="Gene3D" id="3.30.420.10">
    <property type="entry name" value="Ribonuclease H-like superfamily/Ribonuclease H"/>
    <property type="match status" value="1"/>
</dbReference>
<dbReference type="InterPro" id="IPR044730">
    <property type="entry name" value="RNase_H-like_dom_plant"/>
</dbReference>
<keyword evidence="3" id="KW-1185">Reference proteome</keyword>
<dbReference type="InterPro" id="IPR002156">
    <property type="entry name" value="RNaseH_domain"/>
</dbReference>
<organism evidence="2 3">
    <name type="scientific">Rehmannia glutinosa</name>
    <name type="common">Chinese foxglove</name>
    <dbReference type="NCBI Taxonomy" id="99300"/>
    <lineage>
        <taxon>Eukaryota</taxon>
        <taxon>Viridiplantae</taxon>
        <taxon>Streptophyta</taxon>
        <taxon>Embryophyta</taxon>
        <taxon>Tracheophyta</taxon>
        <taxon>Spermatophyta</taxon>
        <taxon>Magnoliopsida</taxon>
        <taxon>eudicotyledons</taxon>
        <taxon>Gunneridae</taxon>
        <taxon>Pentapetalae</taxon>
        <taxon>asterids</taxon>
        <taxon>lamiids</taxon>
        <taxon>Lamiales</taxon>
        <taxon>Orobanchaceae</taxon>
        <taxon>Rehmannieae</taxon>
        <taxon>Rehmannia</taxon>
    </lineage>
</organism>
<protein>
    <recommendedName>
        <fullName evidence="1">RNase H type-1 domain-containing protein</fullName>
    </recommendedName>
</protein>
<gene>
    <name evidence="2" type="ORF">DH2020_001506</name>
</gene>
<dbReference type="EMBL" id="JABTTQ020000001">
    <property type="protein sequence ID" value="KAK6164642.1"/>
    <property type="molecule type" value="Genomic_DNA"/>
</dbReference>
<feature type="domain" description="RNase H type-1" evidence="1">
    <location>
        <begin position="29"/>
        <end position="149"/>
    </location>
</feature>
<evidence type="ECO:0000313" key="3">
    <source>
        <dbReference type="Proteomes" id="UP001318860"/>
    </source>
</evidence>
<proteinExistence type="predicted"/>
<dbReference type="SUPFAM" id="SSF53098">
    <property type="entry name" value="Ribonuclease H-like"/>
    <property type="match status" value="1"/>
</dbReference>
<dbReference type="Proteomes" id="UP001318860">
    <property type="component" value="Unassembled WGS sequence"/>
</dbReference>
<dbReference type="PANTHER" id="PTHR47723">
    <property type="entry name" value="OS05G0353850 PROTEIN"/>
    <property type="match status" value="1"/>
</dbReference>
<evidence type="ECO:0000313" key="2">
    <source>
        <dbReference type="EMBL" id="KAK6164642.1"/>
    </source>
</evidence>
<reference evidence="2 3" key="1">
    <citation type="journal article" date="2021" name="Comput. Struct. Biotechnol. J.">
        <title>De novo genome assembly of the potent medicinal plant Rehmannia glutinosa using nanopore technology.</title>
        <authorList>
            <person name="Ma L."/>
            <person name="Dong C."/>
            <person name="Song C."/>
            <person name="Wang X."/>
            <person name="Zheng X."/>
            <person name="Niu Y."/>
            <person name="Chen S."/>
            <person name="Feng W."/>
        </authorList>
    </citation>
    <scope>NUCLEOTIDE SEQUENCE [LARGE SCALE GENOMIC DNA]</scope>
    <source>
        <strain evidence="2">DH-2019</strain>
    </source>
</reference>
<comment type="caution">
    <text evidence="2">The sequence shown here is derived from an EMBL/GenBank/DDBJ whole genome shotgun (WGS) entry which is preliminary data.</text>
</comment>
<dbReference type="InterPro" id="IPR012337">
    <property type="entry name" value="RNaseH-like_sf"/>
</dbReference>
<dbReference type="InterPro" id="IPR036397">
    <property type="entry name" value="RNaseH_sf"/>
</dbReference>
<evidence type="ECO:0000259" key="1">
    <source>
        <dbReference type="Pfam" id="PF13456"/>
    </source>
</evidence>
<sequence length="178" mass="19663">MATECTPAQHKSKLRELWTPPPLGSIKINCDASIIKGTGTGVGAVIRDHRGEVIKTIYKLMSTEYEVDIAEAIACREGLTLAKHLGLKSVVLETDSWTIHHKLRHNAHDLSYLGNILQDIKMILVYFDSFSSSFVKRSGNTVAHNLARLAFSLNIPETVIGETPVLFLDIVRAEALAR</sequence>
<dbReference type="PANTHER" id="PTHR47723:SF19">
    <property type="entry name" value="POLYNUCLEOTIDYL TRANSFERASE, RIBONUCLEASE H-LIKE SUPERFAMILY PROTEIN"/>
    <property type="match status" value="1"/>
</dbReference>
<name>A0ABR0XZK6_REHGL</name>
<dbReference type="InterPro" id="IPR053151">
    <property type="entry name" value="RNase_H-like"/>
</dbReference>